<dbReference type="GO" id="GO:0006429">
    <property type="term" value="P:leucyl-tRNA aminoacylation"/>
    <property type="evidence" value="ECO:0007669"/>
    <property type="project" value="UniProtKB-UniRule"/>
</dbReference>
<gene>
    <name evidence="9" type="primary">leuS</name>
    <name evidence="15" type="ORF">CVU82_03505</name>
</gene>
<comment type="subcellular location">
    <subcellularLocation>
        <location evidence="9">Cytoplasm</location>
    </subcellularLocation>
</comment>
<dbReference type="InterPro" id="IPR009080">
    <property type="entry name" value="tRNAsynth_Ia_anticodon-bd"/>
</dbReference>
<dbReference type="Gene3D" id="1.10.730.10">
    <property type="entry name" value="Isoleucyl-tRNA Synthetase, Domain 1"/>
    <property type="match status" value="1"/>
</dbReference>
<name>A0A2N2E8T9_9BACT</name>
<dbReference type="GO" id="GO:0005829">
    <property type="term" value="C:cytosol"/>
    <property type="evidence" value="ECO:0007669"/>
    <property type="project" value="TreeGrafter"/>
</dbReference>
<evidence type="ECO:0000313" key="15">
    <source>
        <dbReference type="EMBL" id="PKM91096.1"/>
    </source>
</evidence>
<reference evidence="15 16" key="1">
    <citation type="journal article" date="2017" name="ISME J.">
        <title>Potential for microbial H2 and metal transformations associated with novel bacteria and archaea in deep terrestrial subsurface sediments.</title>
        <authorList>
            <person name="Hernsdorf A.W."/>
            <person name="Amano Y."/>
            <person name="Miyakawa K."/>
            <person name="Ise K."/>
            <person name="Suzuki Y."/>
            <person name="Anantharaman K."/>
            <person name="Probst A."/>
            <person name="Burstein D."/>
            <person name="Thomas B.C."/>
            <person name="Banfield J.F."/>
        </authorList>
    </citation>
    <scope>NUCLEOTIDE SEQUENCE [LARGE SCALE GENOMIC DNA]</scope>
    <source>
        <strain evidence="15">HGW-Falkowbacteria-1</strain>
    </source>
</reference>
<dbReference type="InterPro" id="IPR001412">
    <property type="entry name" value="aa-tRNA-synth_I_CS"/>
</dbReference>
<feature type="binding site" evidence="9">
    <location>
        <position position="582"/>
    </location>
    <ligand>
        <name>ATP</name>
        <dbReference type="ChEBI" id="CHEBI:30616"/>
    </ligand>
</feature>
<evidence type="ECO:0000256" key="3">
    <source>
        <dbReference type="ARBA" id="ARBA00022598"/>
    </source>
</evidence>
<dbReference type="CDD" id="cd07958">
    <property type="entry name" value="Anticodon_Ia_Leu_BEm"/>
    <property type="match status" value="1"/>
</dbReference>
<comment type="caution">
    <text evidence="15">The sequence shown here is derived from an EMBL/GenBank/DDBJ whole genome shotgun (WGS) entry which is preliminary data.</text>
</comment>
<comment type="similarity">
    <text evidence="1 9 10">Belongs to the class-I aminoacyl-tRNA synthetase family.</text>
</comment>
<evidence type="ECO:0000256" key="1">
    <source>
        <dbReference type="ARBA" id="ARBA00005594"/>
    </source>
</evidence>
<dbReference type="InterPro" id="IPR009008">
    <property type="entry name" value="Val/Leu/Ile-tRNA-synth_edit"/>
</dbReference>
<dbReference type="PANTHER" id="PTHR43740">
    <property type="entry name" value="LEUCYL-TRNA SYNTHETASE"/>
    <property type="match status" value="1"/>
</dbReference>
<dbReference type="Gene3D" id="3.10.20.590">
    <property type="match status" value="1"/>
</dbReference>
<evidence type="ECO:0000259" key="11">
    <source>
        <dbReference type="Pfam" id="PF00133"/>
    </source>
</evidence>
<evidence type="ECO:0000256" key="2">
    <source>
        <dbReference type="ARBA" id="ARBA00022490"/>
    </source>
</evidence>
<dbReference type="InterPro" id="IPR002300">
    <property type="entry name" value="aa-tRNA-synth_Ia"/>
</dbReference>
<dbReference type="InterPro" id="IPR014729">
    <property type="entry name" value="Rossmann-like_a/b/a_fold"/>
</dbReference>
<dbReference type="Pfam" id="PF08264">
    <property type="entry name" value="Anticodon_1"/>
    <property type="match status" value="1"/>
</dbReference>
<evidence type="ECO:0000259" key="14">
    <source>
        <dbReference type="Pfam" id="PF13603"/>
    </source>
</evidence>
<dbReference type="GO" id="GO:0004823">
    <property type="term" value="F:leucine-tRNA ligase activity"/>
    <property type="evidence" value="ECO:0007669"/>
    <property type="project" value="UniProtKB-UniRule"/>
</dbReference>
<feature type="domain" description="Leucyl-tRNA synthetase editing" evidence="14">
    <location>
        <begin position="218"/>
        <end position="400"/>
    </location>
</feature>
<dbReference type="Gene3D" id="3.40.50.620">
    <property type="entry name" value="HUPs"/>
    <property type="match status" value="2"/>
</dbReference>
<sequence length="803" mass="93027">MYDHKTIEKKWQKYWEENKTYKTETDSNKEKFYTLVEFPYPSGAGVHVGHVKGQTAVDIFARYKRMNGYNVLNAMGWDAFGLPAENFAIKNKKHPNHFTQENIKNFRRQIKSFGPSFDWDREIDTTDPKYYKWTQWIFLKLFEMGLAYEKEAPINWCPSCKTGLANEEVIDGKCERCDSVVEQKNMKQWFLKITNYADKLINDLKDLNWPEYIKTSQKNWIGRSEGAEIKFDIENSDKKINVFTTRIDTIFGCTYVVLAPENILVEGLKNKVKNWEEVNGYIKKIKNKSDLERTDLNKEKSGIKLDGIKAINLFNQEKVDIFIADYVLSSYGTGAVMAVPAHDERDFEFAQKYNIEIKTAILPENKKESETCYTEDGVLIDSGEFTGLQSLEAREKMVEKGERGGFAKKKINYKLRDWLFSRQRYWGEPIPIIKCLVCGNVPISENELPLLLPEVENYEPSGTGESPLSKIDSWVNVKCPKCGGEAKRETNTMPQWAGSSWYFLRYIDPHNDKELASQDNLKYFMPVDVYFGGAEHTTVHLLYSRFWNKALYEKGIVPVSEPYKRRVQHGLILAEDGKKMSKRWGNVINPDDVIAEYGADVMRVYIMFMGPYGDTSAWSTSAINGIGRFINKIWSLSEKEITEEEADRETLNLLHKTIKKIGEDIENISFHTAISQMMIFLNHLLTKKDINRNVFSIFIKLLVPFTPHLSEELYQKINPERVGSVCNLDWPIYDSNLIKDEKAKIAIQVNGKLRDEIEVDFDSDQKVVEELARERSNVKKHLEGKELVKIIFIKNKLINIVVR</sequence>
<dbReference type="HAMAP" id="MF_00049_B">
    <property type="entry name" value="Leu_tRNA_synth_B"/>
    <property type="match status" value="1"/>
</dbReference>
<dbReference type="Pfam" id="PF13603">
    <property type="entry name" value="tRNA-synt_1_2"/>
    <property type="match status" value="1"/>
</dbReference>
<dbReference type="FunFam" id="3.40.50.620:FF:000077">
    <property type="entry name" value="Leucine--tRNA ligase"/>
    <property type="match status" value="1"/>
</dbReference>
<feature type="domain" description="Methionyl/Valyl/Leucyl/Isoleucyl-tRNA synthetase anticodon-binding" evidence="12">
    <location>
        <begin position="647"/>
        <end position="767"/>
    </location>
</feature>
<evidence type="ECO:0000256" key="6">
    <source>
        <dbReference type="ARBA" id="ARBA00022917"/>
    </source>
</evidence>
<dbReference type="EC" id="6.1.1.4" evidence="9"/>
<protein>
    <recommendedName>
        <fullName evidence="9">Leucine--tRNA ligase</fullName>
        <ecNumber evidence="9">6.1.1.4</ecNumber>
    </recommendedName>
    <alternativeName>
        <fullName evidence="9">Leucyl-tRNA synthetase</fullName>
        <shortName evidence="9">LeuRS</shortName>
    </alternativeName>
</protein>
<keyword evidence="7 9" id="KW-0030">Aminoacyl-tRNA synthetase</keyword>
<evidence type="ECO:0000256" key="8">
    <source>
        <dbReference type="ARBA" id="ARBA00047469"/>
    </source>
</evidence>
<evidence type="ECO:0000256" key="7">
    <source>
        <dbReference type="ARBA" id="ARBA00023146"/>
    </source>
</evidence>
<keyword evidence="4 9" id="KW-0547">Nucleotide-binding</keyword>
<dbReference type="InterPro" id="IPR013155">
    <property type="entry name" value="M/V/L/I-tRNA-synth_anticd-bd"/>
</dbReference>
<dbReference type="PRINTS" id="PR00985">
    <property type="entry name" value="TRNASYNTHLEU"/>
</dbReference>
<feature type="domain" description="Aminoacyl-tRNA synthetase class Ia" evidence="11">
    <location>
        <begin position="415"/>
        <end position="615"/>
    </location>
</feature>
<keyword evidence="5 9" id="KW-0067">ATP-binding</keyword>
<feature type="domain" description="Methionyl/Leucyl tRNA synthetase" evidence="13">
    <location>
        <begin position="38"/>
        <end position="179"/>
    </location>
</feature>
<evidence type="ECO:0000256" key="5">
    <source>
        <dbReference type="ARBA" id="ARBA00022840"/>
    </source>
</evidence>
<evidence type="ECO:0000259" key="13">
    <source>
        <dbReference type="Pfam" id="PF09334"/>
    </source>
</evidence>
<dbReference type="FunFam" id="3.40.50.620:FF:000056">
    <property type="entry name" value="Leucine--tRNA ligase"/>
    <property type="match status" value="1"/>
</dbReference>
<dbReference type="GO" id="GO:0005524">
    <property type="term" value="F:ATP binding"/>
    <property type="evidence" value="ECO:0007669"/>
    <property type="project" value="UniProtKB-UniRule"/>
</dbReference>
<keyword evidence="2 9" id="KW-0963">Cytoplasm</keyword>
<dbReference type="CDD" id="cd00812">
    <property type="entry name" value="LeuRS_core"/>
    <property type="match status" value="1"/>
</dbReference>
<dbReference type="Pfam" id="PF09334">
    <property type="entry name" value="tRNA-synt_1g"/>
    <property type="match status" value="1"/>
</dbReference>
<evidence type="ECO:0000256" key="9">
    <source>
        <dbReference type="HAMAP-Rule" id="MF_00049"/>
    </source>
</evidence>
<dbReference type="Pfam" id="PF00133">
    <property type="entry name" value="tRNA-synt_1"/>
    <property type="match status" value="1"/>
</dbReference>
<dbReference type="SUPFAM" id="SSF47323">
    <property type="entry name" value="Anticodon-binding domain of a subclass of class I aminoacyl-tRNA synthetases"/>
    <property type="match status" value="1"/>
</dbReference>
<dbReference type="PANTHER" id="PTHR43740:SF2">
    <property type="entry name" value="LEUCINE--TRNA LIGASE, MITOCHONDRIAL"/>
    <property type="match status" value="1"/>
</dbReference>
<dbReference type="SUPFAM" id="SSF52374">
    <property type="entry name" value="Nucleotidylyl transferase"/>
    <property type="match status" value="1"/>
</dbReference>
<evidence type="ECO:0000256" key="4">
    <source>
        <dbReference type="ARBA" id="ARBA00022741"/>
    </source>
</evidence>
<dbReference type="InterPro" id="IPR002302">
    <property type="entry name" value="Leu-tRNA-ligase"/>
</dbReference>
<dbReference type="PROSITE" id="PS00178">
    <property type="entry name" value="AA_TRNA_LIGASE_I"/>
    <property type="match status" value="1"/>
</dbReference>
<evidence type="ECO:0000313" key="16">
    <source>
        <dbReference type="Proteomes" id="UP000233517"/>
    </source>
</evidence>
<evidence type="ECO:0000256" key="10">
    <source>
        <dbReference type="RuleBase" id="RU363035"/>
    </source>
</evidence>
<evidence type="ECO:0000259" key="12">
    <source>
        <dbReference type="Pfam" id="PF08264"/>
    </source>
</evidence>
<dbReference type="InterPro" id="IPR025709">
    <property type="entry name" value="Leu_tRNA-synth_edit"/>
</dbReference>
<dbReference type="NCBIfam" id="TIGR00396">
    <property type="entry name" value="leuS_bact"/>
    <property type="match status" value="1"/>
</dbReference>
<dbReference type="InterPro" id="IPR015413">
    <property type="entry name" value="Methionyl/Leucyl_tRNA_Synth"/>
</dbReference>
<dbReference type="EMBL" id="PHAI01000003">
    <property type="protein sequence ID" value="PKM91096.1"/>
    <property type="molecule type" value="Genomic_DNA"/>
</dbReference>
<keyword evidence="3 9" id="KW-0436">Ligase</keyword>
<dbReference type="GO" id="GO:0002161">
    <property type="term" value="F:aminoacyl-tRNA deacylase activity"/>
    <property type="evidence" value="ECO:0007669"/>
    <property type="project" value="InterPro"/>
</dbReference>
<comment type="caution">
    <text evidence="9">Lacks conserved residue(s) required for the propagation of feature annotation.</text>
</comment>
<dbReference type="AlphaFoldDB" id="A0A2N2E8T9"/>
<organism evidence="15 16">
    <name type="scientific">Candidatus Falkowbacteria bacterium HGW-Falkowbacteria-1</name>
    <dbReference type="NCBI Taxonomy" id="2013768"/>
    <lineage>
        <taxon>Bacteria</taxon>
        <taxon>Candidatus Falkowiibacteriota</taxon>
    </lineage>
</organism>
<comment type="catalytic activity">
    <reaction evidence="8 9">
        <text>tRNA(Leu) + L-leucine + ATP = L-leucyl-tRNA(Leu) + AMP + diphosphate</text>
        <dbReference type="Rhea" id="RHEA:11688"/>
        <dbReference type="Rhea" id="RHEA-COMP:9613"/>
        <dbReference type="Rhea" id="RHEA-COMP:9622"/>
        <dbReference type="ChEBI" id="CHEBI:30616"/>
        <dbReference type="ChEBI" id="CHEBI:33019"/>
        <dbReference type="ChEBI" id="CHEBI:57427"/>
        <dbReference type="ChEBI" id="CHEBI:78442"/>
        <dbReference type="ChEBI" id="CHEBI:78494"/>
        <dbReference type="ChEBI" id="CHEBI:456215"/>
        <dbReference type="EC" id="6.1.1.4"/>
    </reaction>
</comment>
<dbReference type="FunFam" id="1.10.730.10:FF:000002">
    <property type="entry name" value="Leucine--tRNA ligase"/>
    <property type="match status" value="1"/>
</dbReference>
<accession>A0A2N2E8T9</accession>
<dbReference type="SUPFAM" id="SSF50677">
    <property type="entry name" value="ValRS/IleRS/LeuRS editing domain"/>
    <property type="match status" value="1"/>
</dbReference>
<proteinExistence type="inferred from homology"/>
<dbReference type="Proteomes" id="UP000233517">
    <property type="component" value="Unassembled WGS sequence"/>
</dbReference>
<keyword evidence="6 9" id="KW-0648">Protein biosynthesis</keyword>